<evidence type="ECO:0000256" key="1">
    <source>
        <dbReference type="SAM" id="MobiDB-lite"/>
    </source>
</evidence>
<evidence type="ECO:0000313" key="2">
    <source>
        <dbReference type="EMBL" id="WVZ02373.1"/>
    </source>
</evidence>
<keyword evidence="3" id="KW-1185">Reference proteome</keyword>
<dbReference type="Proteomes" id="UP001374535">
    <property type="component" value="Chromosome 7"/>
</dbReference>
<proteinExistence type="predicted"/>
<name>A0AAQ3RRB9_VIGMU</name>
<dbReference type="EMBL" id="CP144694">
    <property type="protein sequence ID" value="WVZ02373.1"/>
    <property type="molecule type" value="Genomic_DNA"/>
</dbReference>
<accession>A0AAQ3RRB9</accession>
<feature type="compositionally biased region" description="Basic and acidic residues" evidence="1">
    <location>
        <begin position="26"/>
        <end position="37"/>
    </location>
</feature>
<feature type="region of interest" description="Disordered" evidence="1">
    <location>
        <begin position="14"/>
        <end position="84"/>
    </location>
</feature>
<feature type="compositionally biased region" description="Polar residues" evidence="1">
    <location>
        <begin position="38"/>
        <end position="49"/>
    </location>
</feature>
<sequence length="119" mass="13451">MYIFFIGLTSKGIEDEENIDKKRRGNKNEQGSHRSESMRTPTSNGSQLDLHQIHKSHHQKPASENRPKSRNQSPQPQNHGVNFRNTVDPAVVVVCSQNVTVVDFLAEVDHVFESQGDET</sequence>
<organism evidence="2 3">
    <name type="scientific">Vigna mungo</name>
    <name type="common">Black gram</name>
    <name type="synonym">Phaseolus mungo</name>
    <dbReference type="NCBI Taxonomy" id="3915"/>
    <lineage>
        <taxon>Eukaryota</taxon>
        <taxon>Viridiplantae</taxon>
        <taxon>Streptophyta</taxon>
        <taxon>Embryophyta</taxon>
        <taxon>Tracheophyta</taxon>
        <taxon>Spermatophyta</taxon>
        <taxon>Magnoliopsida</taxon>
        <taxon>eudicotyledons</taxon>
        <taxon>Gunneridae</taxon>
        <taxon>Pentapetalae</taxon>
        <taxon>rosids</taxon>
        <taxon>fabids</taxon>
        <taxon>Fabales</taxon>
        <taxon>Fabaceae</taxon>
        <taxon>Papilionoideae</taxon>
        <taxon>50 kb inversion clade</taxon>
        <taxon>NPAAA clade</taxon>
        <taxon>indigoferoid/millettioid clade</taxon>
        <taxon>Phaseoleae</taxon>
        <taxon>Vigna</taxon>
    </lineage>
</organism>
<reference evidence="2 3" key="1">
    <citation type="journal article" date="2023" name="Life. Sci Alliance">
        <title>Evolutionary insights into 3D genome organization and epigenetic landscape of Vigna mungo.</title>
        <authorList>
            <person name="Junaid A."/>
            <person name="Singh B."/>
            <person name="Bhatia S."/>
        </authorList>
    </citation>
    <scope>NUCLEOTIDE SEQUENCE [LARGE SCALE GENOMIC DNA]</scope>
    <source>
        <strain evidence="2">Urdbean</strain>
    </source>
</reference>
<feature type="compositionally biased region" description="Polar residues" evidence="1">
    <location>
        <begin position="70"/>
        <end position="84"/>
    </location>
</feature>
<evidence type="ECO:0000313" key="3">
    <source>
        <dbReference type="Proteomes" id="UP001374535"/>
    </source>
</evidence>
<dbReference type="AlphaFoldDB" id="A0AAQ3RRB9"/>
<protein>
    <submittedName>
        <fullName evidence="2">Uncharacterized protein</fullName>
    </submittedName>
</protein>
<gene>
    <name evidence="2" type="ORF">V8G54_023179</name>
</gene>